<dbReference type="Proteomes" id="UP001589854">
    <property type="component" value="Unassembled WGS sequence"/>
</dbReference>
<dbReference type="Pfam" id="PF10720">
    <property type="entry name" value="DUF2515"/>
    <property type="match status" value="1"/>
</dbReference>
<accession>A0ABV6GEN3</accession>
<protein>
    <submittedName>
        <fullName evidence="1">DUF2515 family protein</fullName>
    </submittedName>
</protein>
<evidence type="ECO:0000313" key="2">
    <source>
        <dbReference type="Proteomes" id="UP001589854"/>
    </source>
</evidence>
<sequence length="330" mass="40544">MHNGKSKNLLWQPEAESLDLLTYIKNTTQLGNYDNISRTYAYKNYYERNLEIKWSFLASMVSRNAGWCMTDLQGTWFRKALSNEKRHLLFMTYEKANWRIFADAYPQLLIYEQSKKENKPLFSLLIHFHVSTFMVKEWQYFWEYQDKERLMIALIINEQNVIQKPIIENKFYIKKVFHSFPYFFQDEFHFSTVIFPTMRGELYGFSVYDFQNVTKRIQLGKRLAWLLFHPEYYDDFLLFSRIITHTGSRYDFEQYIPKKSKRETPFLRTTYPIVTHLLDEVQRDWFHGQSTTKWFRKEKKPDTYHITEWYKQKKKQLHLFTTIEEYWKNK</sequence>
<dbReference type="EMBL" id="JBHLVO010000005">
    <property type="protein sequence ID" value="MFC0271644.1"/>
    <property type="molecule type" value="Genomic_DNA"/>
</dbReference>
<keyword evidence="2" id="KW-1185">Reference proteome</keyword>
<comment type="caution">
    <text evidence="1">The sequence shown here is derived from an EMBL/GenBank/DDBJ whole genome shotgun (WGS) entry which is preliminary data.</text>
</comment>
<dbReference type="RefSeq" id="WP_378932898.1">
    <property type="nucleotide sequence ID" value="NZ_JBHLVO010000005.1"/>
</dbReference>
<reference evidence="1 2" key="1">
    <citation type="submission" date="2024-09" db="EMBL/GenBank/DDBJ databases">
        <authorList>
            <person name="Sun Q."/>
            <person name="Mori K."/>
        </authorList>
    </citation>
    <scope>NUCLEOTIDE SEQUENCE [LARGE SCALE GENOMIC DNA]</scope>
    <source>
        <strain evidence="1 2">CCM 7228</strain>
    </source>
</reference>
<organism evidence="1 2">
    <name type="scientific">Metabacillus herbersteinensis</name>
    <dbReference type="NCBI Taxonomy" id="283816"/>
    <lineage>
        <taxon>Bacteria</taxon>
        <taxon>Bacillati</taxon>
        <taxon>Bacillota</taxon>
        <taxon>Bacilli</taxon>
        <taxon>Bacillales</taxon>
        <taxon>Bacillaceae</taxon>
        <taxon>Metabacillus</taxon>
    </lineage>
</organism>
<proteinExistence type="predicted"/>
<gene>
    <name evidence="1" type="ORF">ACFFIX_09260</name>
</gene>
<name>A0ABV6GEN3_9BACI</name>
<dbReference type="InterPro" id="IPR019658">
    <property type="entry name" value="DUF2515"/>
</dbReference>
<evidence type="ECO:0000313" key="1">
    <source>
        <dbReference type="EMBL" id="MFC0271644.1"/>
    </source>
</evidence>